<feature type="transmembrane region" description="Helical" evidence="1">
    <location>
        <begin position="76"/>
        <end position="96"/>
    </location>
</feature>
<dbReference type="EMBL" id="WTVS01000002">
    <property type="protein sequence ID" value="NMF96149.1"/>
    <property type="molecule type" value="Genomic_DNA"/>
</dbReference>
<dbReference type="Proteomes" id="UP000634522">
    <property type="component" value="Unassembled WGS sequence"/>
</dbReference>
<protein>
    <recommendedName>
        <fullName evidence="2">Endonuclease/exonuclease/phosphatase domain-containing protein</fullName>
    </recommendedName>
</protein>
<keyword evidence="4" id="KW-1185">Reference proteome</keyword>
<keyword evidence="1" id="KW-0812">Transmembrane</keyword>
<organism evidence="3 4">
    <name type="scientific">Aromatoleum toluolicum</name>
    <dbReference type="NCBI Taxonomy" id="90060"/>
    <lineage>
        <taxon>Bacteria</taxon>
        <taxon>Pseudomonadati</taxon>
        <taxon>Pseudomonadota</taxon>
        <taxon>Betaproteobacteria</taxon>
        <taxon>Rhodocyclales</taxon>
        <taxon>Rhodocyclaceae</taxon>
        <taxon>Aromatoleum</taxon>
    </lineage>
</organism>
<sequence length="317" mass="34716">MSIPENPLVLAITKRVRILLALSVLGAALPILASLLPKKQATLAWALDLAVHWQWVYVVLGVLCIIWLVGLGTFHLAAPAAALLTAGFFWTGSTAYSAGASQSNTLTVVTANLNADNQDTTALRTWADELSADIVVLEEVTPGVVSQLERWKAYPYQTIHAQVGLFGLAILSKHPLEDTQALEEFGQTLHVRTRVRWRDTEFALAAVHPMPPLNAEYHTRREELFHTESNWATGSNLPSIIAGDFNASPWSRAFRPFNNHGMRLATALKPTWPAVLPMIPIDHVITSGHWQVVRAGVGPRIGSDHRPAYAVLAQGTR</sequence>
<evidence type="ECO:0000313" key="3">
    <source>
        <dbReference type="EMBL" id="NMF96149.1"/>
    </source>
</evidence>
<dbReference type="RefSeq" id="WP_169137250.1">
    <property type="nucleotide sequence ID" value="NZ_WTVS01000002.1"/>
</dbReference>
<accession>A0ABX1NA53</accession>
<dbReference type="SUPFAM" id="SSF56219">
    <property type="entry name" value="DNase I-like"/>
    <property type="match status" value="1"/>
</dbReference>
<reference evidence="3 4" key="1">
    <citation type="submission" date="2019-12" db="EMBL/GenBank/DDBJ databases">
        <title>Comparative genomics gives insights into the taxonomy of the Azoarcus-Aromatoleum group and reveals separate origins of nif in the plant-associated Azoarcus and non-plant-associated Aromatoleum sub-groups.</title>
        <authorList>
            <person name="Lafos M."/>
            <person name="Maluk M."/>
            <person name="Batista M."/>
            <person name="Junghare M."/>
            <person name="Carmona M."/>
            <person name="Faoro H."/>
            <person name="Cruz L.M."/>
            <person name="Battistoni F."/>
            <person name="De Souza E."/>
            <person name="Pedrosa F."/>
            <person name="Chen W.-M."/>
            <person name="Poole P.S."/>
            <person name="Dixon R.A."/>
            <person name="James E.K."/>
        </authorList>
    </citation>
    <scope>NUCLEOTIDE SEQUENCE [LARGE SCALE GENOMIC DNA]</scope>
    <source>
        <strain evidence="3 4">T</strain>
    </source>
</reference>
<dbReference type="InterPro" id="IPR005135">
    <property type="entry name" value="Endo/exonuclease/phosphatase"/>
</dbReference>
<keyword evidence="1" id="KW-1133">Transmembrane helix</keyword>
<comment type="caution">
    <text evidence="3">The sequence shown here is derived from an EMBL/GenBank/DDBJ whole genome shotgun (WGS) entry which is preliminary data.</text>
</comment>
<name>A0ABX1NA53_9RHOO</name>
<dbReference type="InterPro" id="IPR036691">
    <property type="entry name" value="Endo/exonu/phosph_ase_sf"/>
</dbReference>
<gene>
    <name evidence="3" type="ORF">GPA27_01895</name>
</gene>
<dbReference type="Gene3D" id="3.60.10.10">
    <property type="entry name" value="Endonuclease/exonuclease/phosphatase"/>
    <property type="match status" value="1"/>
</dbReference>
<evidence type="ECO:0000256" key="1">
    <source>
        <dbReference type="SAM" id="Phobius"/>
    </source>
</evidence>
<dbReference type="Pfam" id="PF03372">
    <property type="entry name" value="Exo_endo_phos"/>
    <property type="match status" value="1"/>
</dbReference>
<evidence type="ECO:0000313" key="4">
    <source>
        <dbReference type="Proteomes" id="UP000634522"/>
    </source>
</evidence>
<feature type="transmembrane region" description="Helical" evidence="1">
    <location>
        <begin position="49"/>
        <end position="69"/>
    </location>
</feature>
<feature type="domain" description="Endonuclease/exonuclease/phosphatase" evidence="2">
    <location>
        <begin position="109"/>
        <end position="305"/>
    </location>
</feature>
<keyword evidence="1" id="KW-0472">Membrane</keyword>
<evidence type="ECO:0000259" key="2">
    <source>
        <dbReference type="Pfam" id="PF03372"/>
    </source>
</evidence>
<proteinExistence type="predicted"/>